<protein>
    <submittedName>
        <fullName evidence="1">Uncharacterized protein</fullName>
    </submittedName>
</protein>
<dbReference type="AlphaFoldDB" id="A0A392N4U7"/>
<accession>A0A392N4U7</accession>
<name>A0A392N4U7_9FABA</name>
<dbReference type="EMBL" id="LXQA010027701">
    <property type="protein sequence ID" value="MCH94602.1"/>
    <property type="molecule type" value="Genomic_DNA"/>
</dbReference>
<keyword evidence="2" id="KW-1185">Reference proteome</keyword>
<organism evidence="1 2">
    <name type="scientific">Trifolium medium</name>
    <dbReference type="NCBI Taxonomy" id="97028"/>
    <lineage>
        <taxon>Eukaryota</taxon>
        <taxon>Viridiplantae</taxon>
        <taxon>Streptophyta</taxon>
        <taxon>Embryophyta</taxon>
        <taxon>Tracheophyta</taxon>
        <taxon>Spermatophyta</taxon>
        <taxon>Magnoliopsida</taxon>
        <taxon>eudicotyledons</taxon>
        <taxon>Gunneridae</taxon>
        <taxon>Pentapetalae</taxon>
        <taxon>rosids</taxon>
        <taxon>fabids</taxon>
        <taxon>Fabales</taxon>
        <taxon>Fabaceae</taxon>
        <taxon>Papilionoideae</taxon>
        <taxon>50 kb inversion clade</taxon>
        <taxon>NPAAA clade</taxon>
        <taxon>Hologalegina</taxon>
        <taxon>IRL clade</taxon>
        <taxon>Trifolieae</taxon>
        <taxon>Trifolium</taxon>
    </lineage>
</organism>
<dbReference type="Proteomes" id="UP000265520">
    <property type="component" value="Unassembled WGS sequence"/>
</dbReference>
<proteinExistence type="predicted"/>
<evidence type="ECO:0000313" key="2">
    <source>
        <dbReference type="Proteomes" id="UP000265520"/>
    </source>
</evidence>
<reference evidence="1 2" key="1">
    <citation type="journal article" date="2018" name="Front. Plant Sci.">
        <title>Red Clover (Trifolium pratense) and Zigzag Clover (T. medium) - A Picture of Genomic Similarities and Differences.</title>
        <authorList>
            <person name="Dluhosova J."/>
            <person name="Istvanek J."/>
            <person name="Nedelnik J."/>
            <person name="Repkova J."/>
        </authorList>
    </citation>
    <scope>NUCLEOTIDE SEQUENCE [LARGE SCALE GENOMIC DNA]</scope>
    <source>
        <strain evidence="2">cv. 10/8</strain>
        <tissue evidence="1">Leaf</tissue>
    </source>
</reference>
<comment type="caution">
    <text evidence="1">The sequence shown here is derived from an EMBL/GenBank/DDBJ whole genome shotgun (WGS) entry which is preliminary data.</text>
</comment>
<evidence type="ECO:0000313" key="1">
    <source>
        <dbReference type="EMBL" id="MCH94602.1"/>
    </source>
</evidence>
<sequence length="78" mass="8789">MWRGIDHVYVLCGETPESAQHLFIYSEVAIKGNNCADFLVKLGAESLQIFRSHDSRISPKGFLDILRSDAAGTFFLRE</sequence>